<dbReference type="Proteomes" id="UP000630805">
    <property type="component" value="Unassembled WGS sequence"/>
</dbReference>
<feature type="transmembrane region" description="Helical" evidence="1">
    <location>
        <begin position="462"/>
        <end position="486"/>
    </location>
</feature>
<feature type="transmembrane region" description="Helical" evidence="1">
    <location>
        <begin position="945"/>
        <end position="965"/>
    </location>
</feature>
<name>A0ABX2PSL6_9RHOB</name>
<sequence>MDDFGKGIASVAVRRPYLAAVLNLLLVIGGLAALVALEVREMPNVDQPVLMLRAELAGASPETVDAELTAPLESATARVSGVTNIEAASEEGETRIRVEFDTGVDIDAAASDLREAASRVQRSLPDAVEQLTVTKSDPDARAIIQIAVLPDQFDYLTLGDRIENDIVPYFYAVPGVASVDTYGVRGLQMRVVFDPLQLSRYNIQVSDIADALEDASYDIPVGSYTSKVQQLLVRVDASAVTADMIEDIVIRDDIRIGNVAEAYFAPEDASNFVRLNGEPAIGLGIVRQANSNTMDISNRVRDIVSRLEAQHEDLSFVTISNKAVFIESATAEVLRTLGLTTLVVILSILLFFRKLQATLVPALVIPTALIGSFTAFWLFGFSVNLITLLALVLATGLIVDDAIVVLENIQRRQVLGEDRQTAAIRGTKQVFFAVIATTAVLVAVFIPISFLPSATGRLFREFGVVLAAAVVLSSFAALTLVPALGARMSLSDRTSRSGWLDRFGARIVQAYVAMVRRVIAAPALVVLLSLGFAGAVIYHLPLLNVELTPAEDRGEFETFAMGPDGVGVEYMQGQADEVDAAILPLLEQGDVRALYSVVGQWDINRVISKVALAPWDERERSQAEIIAEVKDHLAGIAGSRMRARGRGSLDTGPGSSGSGLEFFLTGGNYADIYNASLLLSEAMEAGPFSNVDISYNPTQPQLSIGIDRQSVASLDVSLTELSETLKVMVGGAELVDLNVDGRAVPVVLSAPTGLIQDVSDLRGINIRSSTGNSVPLSGLTTVTQVGVAAELNRTAQRRAIEMSADIGDLTLGAGLSEFEAIAETVLPSGIGYVLSGTANTFQETNRDLIMTYGFAIVIVFLVLVAQFESLTSPLVVMAVIPFGLCATLAAMILSGATLSLFSQIGLVLLIGLMAKNGVLLVEFADQAQHEGQNRHDAIVNAAKTRLRPISMTLISTMIGSLPLILSTGAGAEARAAIGWAIFSGLGLSSLFALFLTPALYVLITGTRTQEALPQTSQ</sequence>
<gene>
    <name evidence="2" type="ORF">HW561_13130</name>
</gene>
<protein>
    <submittedName>
        <fullName evidence="2">Efflux RND transporter permease subunit</fullName>
    </submittedName>
</protein>
<evidence type="ECO:0000313" key="2">
    <source>
        <dbReference type="EMBL" id="NVO56729.1"/>
    </source>
</evidence>
<feature type="transmembrane region" description="Helical" evidence="1">
    <location>
        <begin position="849"/>
        <end position="867"/>
    </location>
</feature>
<feature type="transmembrane region" description="Helical" evidence="1">
    <location>
        <begin position="430"/>
        <end position="450"/>
    </location>
</feature>
<dbReference type="Gene3D" id="1.20.1640.10">
    <property type="entry name" value="Multidrug efflux transporter AcrB transmembrane domain"/>
    <property type="match status" value="2"/>
</dbReference>
<feature type="transmembrane region" description="Helical" evidence="1">
    <location>
        <begin position="518"/>
        <end position="540"/>
    </location>
</feature>
<feature type="transmembrane region" description="Helical" evidence="1">
    <location>
        <begin position="874"/>
        <end position="894"/>
    </location>
</feature>
<accession>A0ABX2PSL6</accession>
<feature type="transmembrane region" description="Helical" evidence="1">
    <location>
        <begin position="385"/>
        <end position="409"/>
    </location>
</feature>
<keyword evidence="1" id="KW-0812">Transmembrane</keyword>
<dbReference type="Pfam" id="PF00873">
    <property type="entry name" value="ACR_tran"/>
    <property type="match status" value="1"/>
</dbReference>
<feature type="transmembrane region" description="Helical" evidence="1">
    <location>
        <begin position="16"/>
        <end position="37"/>
    </location>
</feature>
<keyword evidence="1" id="KW-1133">Transmembrane helix</keyword>
<dbReference type="Gene3D" id="3.30.70.1440">
    <property type="entry name" value="Multidrug efflux transporter AcrB pore domain"/>
    <property type="match status" value="1"/>
</dbReference>
<evidence type="ECO:0000256" key="1">
    <source>
        <dbReference type="SAM" id="Phobius"/>
    </source>
</evidence>
<dbReference type="Gene3D" id="3.30.70.1320">
    <property type="entry name" value="Multidrug efflux transporter AcrB pore domain like"/>
    <property type="match status" value="1"/>
</dbReference>
<evidence type="ECO:0000313" key="3">
    <source>
        <dbReference type="Proteomes" id="UP000630805"/>
    </source>
</evidence>
<dbReference type="SUPFAM" id="SSF82714">
    <property type="entry name" value="Multidrug efflux transporter AcrB TolC docking domain, DN and DC subdomains"/>
    <property type="match status" value="2"/>
</dbReference>
<feature type="transmembrane region" description="Helical" evidence="1">
    <location>
        <begin position="333"/>
        <end position="352"/>
    </location>
</feature>
<dbReference type="PANTHER" id="PTHR32063:SF29">
    <property type="entry name" value="HAE1 FAMILY EFFLUX PUMP PERMEASE COMPONENT"/>
    <property type="match status" value="1"/>
</dbReference>
<reference evidence="2 3" key="1">
    <citation type="submission" date="2020-06" db="EMBL/GenBank/DDBJ databases">
        <authorList>
            <person name="Cao W.R."/>
        </authorList>
    </citation>
    <scope>NUCLEOTIDE SEQUENCE [LARGE SCALE GENOMIC DNA]</scope>
    <source>
        <strain evidence="2 3">B1Z28</strain>
    </source>
</reference>
<feature type="transmembrane region" description="Helical" evidence="1">
    <location>
        <begin position="900"/>
        <end position="924"/>
    </location>
</feature>
<feature type="transmembrane region" description="Helical" evidence="1">
    <location>
        <begin position="977"/>
        <end position="1003"/>
    </location>
</feature>
<dbReference type="InterPro" id="IPR001036">
    <property type="entry name" value="Acrflvin-R"/>
</dbReference>
<dbReference type="Gene3D" id="3.30.70.1430">
    <property type="entry name" value="Multidrug efflux transporter AcrB pore domain"/>
    <property type="match status" value="2"/>
</dbReference>
<dbReference type="EMBL" id="JABXWT010000006">
    <property type="protein sequence ID" value="NVO56729.1"/>
    <property type="molecule type" value="Genomic_DNA"/>
</dbReference>
<proteinExistence type="predicted"/>
<keyword evidence="1" id="KW-0472">Membrane</keyword>
<dbReference type="PANTHER" id="PTHR32063">
    <property type="match status" value="1"/>
</dbReference>
<feature type="transmembrane region" description="Helical" evidence="1">
    <location>
        <begin position="359"/>
        <end position="379"/>
    </location>
</feature>
<comment type="caution">
    <text evidence="2">The sequence shown here is derived from an EMBL/GenBank/DDBJ whole genome shotgun (WGS) entry which is preliminary data.</text>
</comment>
<dbReference type="InterPro" id="IPR027463">
    <property type="entry name" value="AcrB_DN_DC_subdom"/>
</dbReference>
<dbReference type="Gene3D" id="3.30.2090.10">
    <property type="entry name" value="Multidrug efflux transporter AcrB TolC docking domain, DN and DC subdomains"/>
    <property type="match status" value="2"/>
</dbReference>
<keyword evidence="3" id="KW-1185">Reference proteome</keyword>
<dbReference type="PRINTS" id="PR00702">
    <property type="entry name" value="ACRIFLAVINRP"/>
</dbReference>
<organism evidence="2 3">
    <name type="scientific">Ruegeria haliotis</name>
    <dbReference type="NCBI Taxonomy" id="2747601"/>
    <lineage>
        <taxon>Bacteria</taxon>
        <taxon>Pseudomonadati</taxon>
        <taxon>Pseudomonadota</taxon>
        <taxon>Alphaproteobacteria</taxon>
        <taxon>Rhodobacterales</taxon>
        <taxon>Roseobacteraceae</taxon>
        <taxon>Ruegeria</taxon>
    </lineage>
</organism>
<dbReference type="RefSeq" id="WP_176865449.1">
    <property type="nucleotide sequence ID" value="NZ_JABXWT010000006.1"/>
</dbReference>
<dbReference type="SUPFAM" id="SSF82866">
    <property type="entry name" value="Multidrug efflux transporter AcrB transmembrane domain"/>
    <property type="match status" value="2"/>
</dbReference>
<dbReference type="SUPFAM" id="SSF82693">
    <property type="entry name" value="Multidrug efflux transporter AcrB pore domain, PN1, PN2, PC1 and PC2 subdomains"/>
    <property type="match status" value="3"/>
</dbReference>